<evidence type="ECO:0000313" key="2">
    <source>
        <dbReference type="EMBL" id="GAA3571173.1"/>
    </source>
</evidence>
<proteinExistence type="predicted"/>
<evidence type="ECO:0000313" key="3">
    <source>
        <dbReference type="Proteomes" id="UP001500630"/>
    </source>
</evidence>
<gene>
    <name evidence="2" type="ORF">GCM10022419_060050</name>
</gene>
<feature type="transmembrane region" description="Helical" evidence="1">
    <location>
        <begin position="148"/>
        <end position="169"/>
    </location>
</feature>
<protein>
    <submittedName>
        <fullName evidence="2">Membrane protein</fullName>
    </submittedName>
</protein>
<accession>A0ABP6XRS7</accession>
<dbReference type="Proteomes" id="UP001500630">
    <property type="component" value="Unassembled WGS sequence"/>
</dbReference>
<reference evidence="3" key="1">
    <citation type="journal article" date="2019" name="Int. J. Syst. Evol. Microbiol.">
        <title>The Global Catalogue of Microorganisms (GCM) 10K type strain sequencing project: providing services to taxonomists for standard genome sequencing and annotation.</title>
        <authorList>
            <consortium name="The Broad Institute Genomics Platform"/>
            <consortium name="The Broad Institute Genome Sequencing Center for Infectious Disease"/>
            <person name="Wu L."/>
            <person name="Ma J."/>
        </authorList>
    </citation>
    <scope>NUCLEOTIDE SEQUENCE [LARGE SCALE GENOMIC DNA]</scope>
    <source>
        <strain evidence="3">JCM 17326</strain>
    </source>
</reference>
<keyword evidence="1" id="KW-0472">Membrane</keyword>
<dbReference type="EMBL" id="BAABDQ010000014">
    <property type="protein sequence ID" value="GAA3571173.1"/>
    <property type="molecule type" value="Genomic_DNA"/>
</dbReference>
<comment type="caution">
    <text evidence="2">The sequence shown here is derived from an EMBL/GenBank/DDBJ whole genome shotgun (WGS) entry which is preliminary data.</text>
</comment>
<keyword evidence="3" id="KW-1185">Reference proteome</keyword>
<name>A0ABP6XRS7_9ACTN</name>
<keyword evidence="1" id="KW-1133">Transmembrane helix</keyword>
<evidence type="ECO:0000256" key="1">
    <source>
        <dbReference type="SAM" id="Phobius"/>
    </source>
</evidence>
<organism evidence="2 3">
    <name type="scientific">Nonomuraea rosea</name>
    <dbReference type="NCBI Taxonomy" id="638574"/>
    <lineage>
        <taxon>Bacteria</taxon>
        <taxon>Bacillati</taxon>
        <taxon>Actinomycetota</taxon>
        <taxon>Actinomycetes</taxon>
        <taxon>Streptosporangiales</taxon>
        <taxon>Streptosporangiaceae</taxon>
        <taxon>Nonomuraea</taxon>
    </lineage>
</organism>
<keyword evidence="1" id="KW-0812">Transmembrane</keyword>
<dbReference type="RefSeq" id="WP_345566872.1">
    <property type="nucleotide sequence ID" value="NZ_BAABDQ010000014.1"/>
</dbReference>
<feature type="transmembrane region" description="Helical" evidence="1">
    <location>
        <begin position="96"/>
        <end position="114"/>
    </location>
</feature>
<sequence>MTPELTLRRLYFARFGFAVVWAALLAFTMPGPGVAAAVLLVVYPAVDVAAAIVESRVTAAAPARFGVYGTILTSTLAAVGLAVAAQSGVPAALRVWGAWAVVAGLLQLVVAVLRRGMGGQIALILSGAGSVLAGSSFIVMASAEAPTLMILAGYAVVGGILFLVSALRLRATAAQSGRASHQQ</sequence>
<feature type="transmembrane region" description="Helical" evidence="1">
    <location>
        <begin position="121"/>
        <end position="142"/>
    </location>
</feature>
<feature type="transmembrane region" description="Helical" evidence="1">
    <location>
        <begin position="65"/>
        <end position="84"/>
    </location>
</feature>